<keyword evidence="1" id="KW-0732">Signal</keyword>
<evidence type="ECO:0000256" key="1">
    <source>
        <dbReference type="SAM" id="SignalP"/>
    </source>
</evidence>
<dbReference type="PROSITE" id="PS51257">
    <property type="entry name" value="PROKAR_LIPOPROTEIN"/>
    <property type="match status" value="1"/>
</dbReference>
<gene>
    <name evidence="2" type="ORF">H4C75_01815</name>
</gene>
<dbReference type="EMBL" id="JACGDE010000001">
    <property type="protein sequence ID" value="MBA6063501.1"/>
    <property type="molecule type" value="Genomic_DNA"/>
</dbReference>
<reference evidence="2 3" key="1">
    <citation type="submission" date="2020-07" db="EMBL/GenBank/DDBJ databases">
        <title>Diversity of carbapenemase encoding genes among Pseudomonas putida group clinical isolates in a tertiary Brazilian hospital.</title>
        <authorList>
            <person name="Alberto-Lei F."/>
            <person name="Nodari C.S."/>
            <person name="Streling A.P."/>
            <person name="Paulino J.T."/>
            <person name="Bessa-Neto F.O."/>
            <person name="Cayo R."/>
            <person name="Gales A.C."/>
        </authorList>
    </citation>
    <scope>NUCLEOTIDE SEQUENCE [LARGE SCALE GENOMIC DNA]</scope>
    <source>
        <strain evidence="2 3">14802</strain>
    </source>
</reference>
<comment type="caution">
    <text evidence="2">The sequence shown here is derived from an EMBL/GenBank/DDBJ whole genome shotgun (WGS) entry which is preliminary data.</text>
</comment>
<evidence type="ECO:0000313" key="3">
    <source>
        <dbReference type="Proteomes" id="UP000541770"/>
    </source>
</evidence>
<sequence length="437" mass="48863">MIIQRRTTWLFAFLQVLLLSACGVASHAQVSSMDDEQKLYDIKEAMDLQGLSTLASSDADVNFLKALGQSRNIEYARFIDVNPALVKAGVGRLLVSLPNGDIVKFQQRNVYEEGNNTTYWFGDIVSDRKQHHTSPGEVDIDPVSRIMLVRQGQRLSGEIYLPGQFYRLENAGAGRYALIKSGSDSNLKCDPIRESQGKELKKAVNGSQPRARSIIRVMFVSTQEARAVDPSFEGRIRAMLASSSQVFRRSNVDLEFEYAGYYASSLKEAELEQDPKKILREVRGPNTPVARQIAEQRESKQADLVVTAVAYPFFGGQAYVSARKETAFALISVMHDSDTLTHQLGHLLGGDHTWKPGDTDQGDPPYKFAHEFFANGAKYHTIMGKFDCGKNGCDHYDMGQFSDPNASFASVRLGTKEHNDNVRYFNEVRDDVSKFYP</sequence>
<feature type="chain" id="PRO_5031076162" description="Peptidyl-Asp metalloendopeptidase" evidence="1">
    <location>
        <begin position="29"/>
        <end position="437"/>
    </location>
</feature>
<accession>A0A7W2PWK8</accession>
<evidence type="ECO:0000313" key="2">
    <source>
        <dbReference type="EMBL" id="MBA6063501.1"/>
    </source>
</evidence>
<dbReference type="AlphaFoldDB" id="A0A7W2PWK8"/>
<dbReference type="SUPFAM" id="SSF55486">
    <property type="entry name" value="Metalloproteases ('zincins'), catalytic domain"/>
    <property type="match status" value="1"/>
</dbReference>
<protein>
    <recommendedName>
        <fullName evidence="4">Peptidyl-Asp metalloendopeptidase</fullName>
    </recommendedName>
</protein>
<dbReference type="RefSeq" id="WP_182321878.1">
    <property type="nucleotide sequence ID" value="NZ_JACGDE010000001.1"/>
</dbReference>
<proteinExistence type="predicted"/>
<dbReference type="Proteomes" id="UP000541770">
    <property type="component" value="Unassembled WGS sequence"/>
</dbReference>
<feature type="signal peptide" evidence="1">
    <location>
        <begin position="1"/>
        <end position="28"/>
    </location>
</feature>
<organism evidence="2 3">
    <name type="scientific">Pseudomonas mosselii</name>
    <dbReference type="NCBI Taxonomy" id="78327"/>
    <lineage>
        <taxon>Bacteria</taxon>
        <taxon>Pseudomonadati</taxon>
        <taxon>Pseudomonadota</taxon>
        <taxon>Gammaproteobacteria</taxon>
        <taxon>Pseudomonadales</taxon>
        <taxon>Pseudomonadaceae</taxon>
        <taxon>Pseudomonas</taxon>
    </lineage>
</organism>
<name>A0A7W2PWK8_9PSED</name>
<evidence type="ECO:0008006" key="4">
    <source>
        <dbReference type="Google" id="ProtNLM"/>
    </source>
</evidence>